<name>A0ABR1IR75_9AGAR</name>
<feature type="chain" id="PRO_5047403472" description="Amidohydrolase-related domain-containing protein" evidence="4">
    <location>
        <begin position="24"/>
        <end position="230"/>
    </location>
</feature>
<sequence length="230" mass="25620">MTPNFLSPLLSSLLFICFGCVIAHSGRPWRDSGWGTIVLEEAWATPDLLEDAAAPPLGHSSSQTTFHNIDFQLGETHAQLNANLLDIHHQRLRRMDENDIDFMVLSCPSPCAQGLADPDAANRLAYSFNNKLAAAIANNTARFGAFAALSMHNATEAALELNRTVKELDFLGAMIFDYQVSGPNADRFLYYDQPEYDPFWRMVTDLDVPVYLHPRVNAEPVLSLLYKHAP</sequence>
<reference evidence="6 7" key="1">
    <citation type="submission" date="2024-01" db="EMBL/GenBank/DDBJ databases">
        <title>A draft genome for the cacao thread blight pathogen Marasmiellus scandens.</title>
        <authorList>
            <person name="Baruah I.K."/>
            <person name="Leung J."/>
            <person name="Bukari Y."/>
            <person name="Amoako-Attah I."/>
            <person name="Meinhardt L.W."/>
            <person name="Bailey B.A."/>
            <person name="Cohen S.P."/>
        </authorList>
    </citation>
    <scope>NUCLEOTIDE SEQUENCE [LARGE SCALE GENOMIC DNA]</scope>
    <source>
        <strain evidence="6 7">GH-19</strain>
    </source>
</reference>
<dbReference type="InterPro" id="IPR032465">
    <property type="entry name" value="ACMSD"/>
</dbReference>
<feature type="domain" description="Amidohydrolase-related" evidence="5">
    <location>
        <begin position="112"/>
        <end position="213"/>
    </location>
</feature>
<protein>
    <recommendedName>
        <fullName evidence="5">Amidohydrolase-related domain-containing protein</fullName>
    </recommendedName>
</protein>
<proteinExistence type="inferred from homology"/>
<keyword evidence="2 3" id="KW-0456">Lyase</keyword>
<dbReference type="PANTHER" id="PTHR21240:SF31">
    <property type="entry name" value="AMIDOHYDROLASE FAMILY PROTEIN (AFU_ORTHOLOGUE AFUA_7G05840)"/>
    <property type="match status" value="1"/>
</dbReference>
<evidence type="ECO:0000313" key="6">
    <source>
        <dbReference type="EMBL" id="KAK7439069.1"/>
    </source>
</evidence>
<keyword evidence="1 3" id="KW-0210">Decarboxylase</keyword>
<dbReference type="PANTHER" id="PTHR21240">
    <property type="entry name" value="2-AMINO-3-CARBOXYLMUCONATE-6-SEMIALDEHYDE DECARBOXYLASE"/>
    <property type="match status" value="1"/>
</dbReference>
<organism evidence="6 7">
    <name type="scientific">Marasmiellus scandens</name>
    <dbReference type="NCBI Taxonomy" id="2682957"/>
    <lineage>
        <taxon>Eukaryota</taxon>
        <taxon>Fungi</taxon>
        <taxon>Dikarya</taxon>
        <taxon>Basidiomycota</taxon>
        <taxon>Agaricomycotina</taxon>
        <taxon>Agaricomycetes</taxon>
        <taxon>Agaricomycetidae</taxon>
        <taxon>Agaricales</taxon>
        <taxon>Marasmiineae</taxon>
        <taxon>Omphalotaceae</taxon>
        <taxon>Marasmiellus</taxon>
    </lineage>
</organism>
<dbReference type="InterPro" id="IPR006680">
    <property type="entry name" value="Amidohydro-rel"/>
</dbReference>
<evidence type="ECO:0000256" key="2">
    <source>
        <dbReference type="ARBA" id="ARBA00023239"/>
    </source>
</evidence>
<dbReference type="EMBL" id="JBANRG010000075">
    <property type="protein sequence ID" value="KAK7439069.1"/>
    <property type="molecule type" value="Genomic_DNA"/>
</dbReference>
<comment type="similarity">
    <text evidence="3">Belongs to the metallo-dependent hydrolases superfamily.</text>
</comment>
<dbReference type="Pfam" id="PF04909">
    <property type="entry name" value="Amidohydro_2"/>
    <property type="match status" value="1"/>
</dbReference>
<dbReference type="InterPro" id="IPR032466">
    <property type="entry name" value="Metal_Hydrolase"/>
</dbReference>
<dbReference type="SUPFAM" id="SSF51556">
    <property type="entry name" value="Metallo-dependent hydrolases"/>
    <property type="match status" value="1"/>
</dbReference>
<gene>
    <name evidence="6" type="ORF">VKT23_017775</name>
</gene>
<comment type="caution">
    <text evidence="6">The sequence shown here is derived from an EMBL/GenBank/DDBJ whole genome shotgun (WGS) entry which is preliminary data.</text>
</comment>
<keyword evidence="4" id="KW-0732">Signal</keyword>
<accession>A0ABR1IR75</accession>
<evidence type="ECO:0000256" key="3">
    <source>
        <dbReference type="RuleBase" id="RU366045"/>
    </source>
</evidence>
<dbReference type="Gene3D" id="3.20.20.140">
    <property type="entry name" value="Metal-dependent hydrolases"/>
    <property type="match status" value="1"/>
</dbReference>
<evidence type="ECO:0000259" key="5">
    <source>
        <dbReference type="Pfam" id="PF04909"/>
    </source>
</evidence>
<evidence type="ECO:0000256" key="4">
    <source>
        <dbReference type="SAM" id="SignalP"/>
    </source>
</evidence>
<evidence type="ECO:0000313" key="7">
    <source>
        <dbReference type="Proteomes" id="UP001498398"/>
    </source>
</evidence>
<feature type="signal peptide" evidence="4">
    <location>
        <begin position="1"/>
        <end position="23"/>
    </location>
</feature>
<dbReference type="Proteomes" id="UP001498398">
    <property type="component" value="Unassembled WGS sequence"/>
</dbReference>
<evidence type="ECO:0000256" key="1">
    <source>
        <dbReference type="ARBA" id="ARBA00022793"/>
    </source>
</evidence>
<keyword evidence="7" id="KW-1185">Reference proteome</keyword>